<feature type="transmembrane region" description="Helical" evidence="1">
    <location>
        <begin position="353"/>
        <end position="376"/>
    </location>
</feature>
<evidence type="ECO:0000313" key="3">
    <source>
        <dbReference type="Proteomes" id="UP000292580"/>
    </source>
</evidence>
<protein>
    <recommendedName>
        <fullName evidence="4">S-layer protein</fullName>
    </recommendedName>
</protein>
<reference evidence="2 3" key="1">
    <citation type="submission" date="2017-11" db="EMBL/GenBank/DDBJ databases">
        <title>Isolation and Characterization of Methanofollis Species from Methane Seep Offshore SW Taiwan.</title>
        <authorList>
            <person name="Teng N.-H."/>
            <person name="Lai M.-C."/>
            <person name="Chen S.-C."/>
        </authorList>
    </citation>
    <scope>NUCLEOTIDE SEQUENCE [LARGE SCALE GENOMIC DNA]</scope>
    <source>
        <strain evidence="2 3">FWC-SCC2</strain>
    </source>
</reference>
<keyword evidence="1" id="KW-0472">Membrane</keyword>
<proteinExistence type="predicted"/>
<dbReference type="PANTHER" id="PTHR35902">
    <property type="entry name" value="S-LAYER DOMAIN-LIKE PROTEIN-RELATED"/>
    <property type="match status" value="1"/>
</dbReference>
<dbReference type="InterPro" id="IPR036238">
    <property type="entry name" value="Transglutaminase_C_sf"/>
</dbReference>
<dbReference type="OrthoDB" id="65070at2157"/>
<dbReference type="EMBL" id="PGCL01000001">
    <property type="protein sequence ID" value="TAJ45545.1"/>
    <property type="molecule type" value="Genomic_DNA"/>
</dbReference>
<name>A0A483CR01_9EURY</name>
<dbReference type="RefSeq" id="WP_130645908.1">
    <property type="nucleotide sequence ID" value="NZ_PGCL01000001.1"/>
</dbReference>
<keyword evidence="1" id="KW-1133">Transmembrane helix</keyword>
<dbReference type="SUPFAM" id="SSF49309">
    <property type="entry name" value="Transglutaminase, two C-terminal domains"/>
    <property type="match status" value="1"/>
</dbReference>
<evidence type="ECO:0000313" key="2">
    <source>
        <dbReference type="EMBL" id="TAJ45545.1"/>
    </source>
</evidence>
<gene>
    <name evidence="2" type="ORF">CUJ86_02125</name>
</gene>
<accession>A0A483CR01</accession>
<dbReference type="Proteomes" id="UP000292580">
    <property type="component" value="Unassembled WGS sequence"/>
</dbReference>
<dbReference type="AlphaFoldDB" id="A0A483CR01"/>
<dbReference type="InterPro" id="IPR013783">
    <property type="entry name" value="Ig-like_fold"/>
</dbReference>
<dbReference type="GO" id="GO:0003810">
    <property type="term" value="F:protein-glutamine gamma-glutamyltransferase activity"/>
    <property type="evidence" value="ECO:0007669"/>
    <property type="project" value="InterPro"/>
</dbReference>
<comment type="caution">
    <text evidence="2">The sequence shown here is derived from an EMBL/GenBank/DDBJ whole genome shotgun (WGS) entry which is preliminary data.</text>
</comment>
<dbReference type="Gene3D" id="2.60.40.10">
    <property type="entry name" value="Immunoglobulins"/>
    <property type="match status" value="1"/>
</dbReference>
<organism evidence="2 3">
    <name type="scientific">Methanofollis fontis</name>
    <dbReference type="NCBI Taxonomy" id="2052832"/>
    <lineage>
        <taxon>Archaea</taxon>
        <taxon>Methanobacteriati</taxon>
        <taxon>Methanobacteriota</taxon>
        <taxon>Stenosarchaea group</taxon>
        <taxon>Methanomicrobia</taxon>
        <taxon>Methanomicrobiales</taxon>
        <taxon>Methanomicrobiaceae</taxon>
        <taxon>Methanofollis</taxon>
    </lineage>
</organism>
<keyword evidence="3" id="KW-1185">Reference proteome</keyword>
<evidence type="ECO:0000256" key="1">
    <source>
        <dbReference type="SAM" id="Phobius"/>
    </source>
</evidence>
<keyword evidence="1" id="KW-0812">Transmembrane</keyword>
<sequence length="384" mass="41220">MKRSLLFCAVLLLLLAGAVSAATPEENAARVTVTGFTVDPAVLMPDDVATVTVTVKNTADESVPLRSARMYTDSNILILDDPYRTFGSIGPGNQVSFTFTVEADAGDGIYYPIFVIDFRDAGSLRYPVTVKVEETEPRLAVVDRPDSFTEGKKETVRVTVSNPRTGEINGVTVVPSGAGIESVPTSAFIGALAPDQKSEVTFNITPHQETDLVMTVHYRNGKNQRSMAASLPIVFTDNKKRAEIVVSGIEVVREGGIYRVSGDVTNTGLEVAKAVVISVGAPGVPVEPNRLYPVASLDPDDLSNFEVTFTAENTTTVPLVIEFKDENGNLYRSTTEISIGSTASSPSENEESLPLGMIALIVAVIAVIAGVIWYSWKRAQQNEE</sequence>
<evidence type="ECO:0008006" key="4">
    <source>
        <dbReference type="Google" id="ProtNLM"/>
    </source>
</evidence>